<evidence type="ECO:0000313" key="10">
    <source>
        <dbReference type="EMBL" id="SAM06390.1"/>
    </source>
</evidence>
<accession>A0A168RAF7</accession>
<dbReference type="UniPathway" id="UPA00603">
    <property type="reaction ID" value="UER00660"/>
</dbReference>
<comment type="catalytic activity">
    <reaction evidence="6 8">
        <text>guanine + H2O + H(+) = xanthine + NH4(+)</text>
        <dbReference type="Rhea" id="RHEA:14665"/>
        <dbReference type="ChEBI" id="CHEBI:15377"/>
        <dbReference type="ChEBI" id="CHEBI:15378"/>
        <dbReference type="ChEBI" id="CHEBI:16235"/>
        <dbReference type="ChEBI" id="CHEBI:17712"/>
        <dbReference type="ChEBI" id="CHEBI:28938"/>
        <dbReference type="EC" id="3.5.4.3"/>
    </reaction>
</comment>
<dbReference type="InterPro" id="IPR006680">
    <property type="entry name" value="Amidohydro-rel"/>
</dbReference>
<dbReference type="EMBL" id="LT554591">
    <property type="protein sequence ID" value="SAM06390.1"/>
    <property type="molecule type" value="Genomic_DNA"/>
</dbReference>
<dbReference type="SUPFAM" id="SSF51556">
    <property type="entry name" value="Metallo-dependent hydrolases"/>
    <property type="match status" value="1"/>
</dbReference>
<comment type="pathway">
    <text evidence="1 8">Purine metabolism; guanine degradation; xanthine from guanine: step 1/1.</text>
</comment>
<dbReference type="AlphaFoldDB" id="A0A168RAF7"/>
<dbReference type="Gene3D" id="2.30.40.10">
    <property type="entry name" value="Urease, subunit C, domain 1"/>
    <property type="match status" value="1"/>
</dbReference>
<dbReference type="PANTHER" id="PTHR11271">
    <property type="entry name" value="GUANINE DEAMINASE"/>
    <property type="match status" value="1"/>
</dbReference>
<dbReference type="InterPro" id="IPR051607">
    <property type="entry name" value="Metallo-dep_hydrolases"/>
</dbReference>
<dbReference type="PANTHER" id="PTHR11271:SF6">
    <property type="entry name" value="GUANINE DEAMINASE"/>
    <property type="match status" value="1"/>
</dbReference>
<evidence type="ECO:0000259" key="9">
    <source>
        <dbReference type="Pfam" id="PF01979"/>
    </source>
</evidence>
<sequence>MVAIIHGTLVHTPIKGELAILRNCLLITNDQGNITLLKQDVAMETVPSILQQAGLPSGDTKVRYLSDYQFLMPGLVDTHIHAPQYPFTGTSTDLPLTEWLNKYTFPSEQKFQDTDWAKKVYGTLVRRLLRNGTTTAVYFASIHLEATQILADTTVGYGQRALVGLVSMDRNAPDDYVDTTATAISKAERFIQYCQHQATSLLTPVVTPRFIPTCTLALLEQLGGLARRYNVPVQSHISESLGEVAFVHQLHPDFESDATLFDACGLLTDRSIMAHGVHLTDTDVHLMAARGSGVAVCPLSNAYFANGVFPFQQHAALKTGLGTDVAGGYSPSMLTSIRQTVVSSSFGHDHPVVDWKTALYMATLGGAELVGLKDVIGSFAQGKQLDALVIDLTTEDSPLDLLLDTESMDLLVEKFVNLGDDRCIVDVLVAGNYVTPQ</sequence>
<evidence type="ECO:0000256" key="2">
    <source>
        <dbReference type="ARBA" id="ARBA00006745"/>
    </source>
</evidence>
<keyword evidence="5 8" id="KW-0862">Zinc</keyword>
<dbReference type="GO" id="GO:0008892">
    <property type="term" value="F:guanine deaminase activity"/>
    <property type="evidence" value="ECO:0007669"/>
    <property type="project" value="UniProtKB-UniRule"/>
</dbReference>
<dbReference type="GO" id="GO:0005829">
    <property type="term" value="C:cytosol"/>
    <property type="evidence" value="ECO:0007669"/>
    <property type="project" value="TreeGrafter"/>
</dbReference>
<keyword evidence="3 8" id="KW-0479">Metal-binding</keyword>
<dbReference type="STRING" id="4829.A0A168RAF7"/>
<dbReference type="NCBIfam" id="TIGR02967">
    <property type="entry name" value="guan_deamin"/>
    <property type="match status" value="1"/>
</dbReference>
<dbReference type="GO" id="GO:0006147">
    <property type="term" value="P:guanine catabolic process"/>
    <property type="evidence" value="ECO:0007669"/>
    <property type="project" value="UniProtKB-UniRule"/>
</dbReference>
<evidence type="ECO:0000256" key="1">
    <source>
        <dbReference type="ARBA" id="ARBA00004984"/>
    </source>
</evidence>
<evidence type="ECO:0000256" key="3">
    <source>
        <dbReference type="ARBA" id="ARBA00022723"/>
    </source>
</evidence>
<dbReference type="InParanoid" id="A0A168RAF7"/>
<dbReference type="InterPro" id="IPR014311">
    <property type="entry name" value="Guanine_deaminase"/>
</dbReference>
<evidence type="ECO:0000256" key="7">
    <source>
        <dbReference type="ARBA" id="ARBA00056079"/>
    </source>
</evidence>
<dbReference type="Proteomes" id="UP000078561">
    <property type="component" value="Unassembled WGS sequence"/>
</dbReference>
<dbReference type="Pfam" id="PF01979">
    <property type="entry name" value="Amidohydro_1"/>
    <property type="match status" value="1"/>
</dbReference>
<dbReference type="InterPro" id="IPR011059">
    <property type="entry name" value="Metal-dep_hydrolase_composite"/>
</dbReference>
<dbReference type="OrthoDB" id="194468at2759"/>
<evidence type="ECO:0000256" key="5">
    <source>
        <dbReference type="ARBA" id="ARBA00022833"/>
    </source>
</evidence>
<feature type="domain" description="Amidohydrolase-related" evidence="9">
    <location>
        <begin position="70"/>
        <end position="433"/>
    </location>
</feature>
<reference evidence="10" key="1">
    <citation type="submission" date="2016-04" db="EMBL/GenBank/DDBJ databases">
        <authorList>
            <person name="Evans L.H."/>
            <person name="Alamgir A."/>
            <person name="Owens N."/>
            <person name="Weber N.D."/>
            <person name="Virtaneva K."/>
            <person name="Barbian K."/>
            <person name="Babar A."/>
            <person name="Rosenke K."/>
        </authorList>
    </citation>
    <scope>NUCLEOTIDE SEQUENCE [LARGE SCALE GENOMIC DNA]</scope>
    <source>
        <strain evidence="10">CBS 101.48</strain>
    </source>
</reference>
<dbReference type="OMA" id="INDHYFF"/>
<dbReference type="GO" id="GO:0008270">
    <property type="term" value="F:zinc ion binding"/>
    <property type="evidence" value="ECO:0007669"/>
    <property type="project" value="UniProtKB-UniRule"/>
</dbReference>
<evidence type="ECO:0000256" key="4">
    <source>
        <dbReference type="ARBA" id="ARBA00022801"/>
    </source>
</evidence>
<protein>
    <recommendedName>
        <fullName evidence="8">Guanine deaminase</fullName>
        <shortName evidence="8">Guanase</shortName>
        <ecNumber evidence="8">3.5.4.3</ecNumber>
    </recommendedName>
    <alternativeName>
        <fullName evidence="8">Guanine aminohydrolase</fullName>
    </alternativeName>
</protein>
<comment type="function">
    <text evidence="7 8">Catalyzes the hydrolytic deamination of guanine, producing xanthine and ammonia.</text>
</comment>
<organism evidence="10">
    <name type="scientific">Absidia glauca</name>
    <name type="common">Pin mould</name>
    <dbReference type="NCBI Taxonomy" id="4829"/>
    <lineage>
        <taxon>Eukaryota</taxon>
        <taxon>Fungi</taxon>
        <taxon>Fungi incertae sedis</taxon>
        <taxon>Mucoromycota</taxon>
        <taxon>Mucoromycotina</taxon>
        <taxon>Mucoromycetes</taxon>
        <taxon>Mucorales</taxon>
        <taxon>Cunninghamellaceae</taxon>
        <taxon>Absidia</taxon>
    </lineage>
</organism>
<dbReference type="Gene3D" id="3.20.20.140">
    <property type="entry name" value="Metal-dependent hydrolases"/>
    <property type="match status" value="1"/>
</dbReference>
<gene>
    <name evidence="10" type="primary">ABSGL_12279.1 scaffold 12745</name>
</gene>
<evidence type="ECO:0000256" key="8">
    <source>
        <dbReference type="RuleBase" id="RU366009"/>
    </source>
</evidence>
<evidence type="ECO:0000256" key="6">
    <source>
        <dbReference type="ARBA" id="ARBA00051148"/>
    </source>
</evidence>
<dbReference type="InterPro" id="IPR032466">
    <property type="entry name" value="Metal_Hydrolase"/>
</dbReference>
<dbReference type="FunFam" id="3.20.20.140:FF:000022">
    <property type="entry name" value="Guanine deaminase"/>
    <property type="match status" value="1"/>
</dbReference>
<keyword evidence="11" id="KW-1185">Reference proteome</keyword>
<proteinExistence type="inferred from homology"/>
<name>A0A168RAF7_ABSGL</name>
<comment type="cofactor">
    <cofactor evidence="8">
        <name>Zn(2+)</name>
        <dbReference type="ChEBI" id="CHEBI:29105"/>
    </cofactor>
    <text evidence="8">Binds 1 zinc ion per subunit.</text>
</comment>
<dbReference type="EC" id="3.5.4.3" evidence="8"/>
<evidence type="ECO:0000313" key="11">
    <source>
        <dbReference type="Proteomes" id="UP000078561"/>
    </source>
</evidence>
<keyword evidence="4 8" id="KW-0378">Hydrolase</keyword>
<comment type="similarity">
    <text evidence="2 8">Belongs to the metallo-dependent hydrolases superfamily. ATZ/TRZ family.</text>
</comment>